<evidence type="ECO:0000313" key="12">
    <source>
        <dbReference type="Proteomes" id="UP000816034"/>
    </source>
</evidence>
<evidence type="ECO:0000256" key="5">
    <source>
        <dbReference type="ARBA" id="ARBA00022490"/>
    </source>
</evidence>
<keyword evidence="7" id="KW-0539">Nucleus</keyword>
<keyword evidence="12" id="KW-1185">Reference proteome</keyword>
<dbReference type="GO" id="GO:0006606">
    <property type="term" value="P:protein import into nucleus"/>
    <property type="evidence" value="ECO:0007669"/>
    <property type="project" value="TreeGrafter"/>
</dbReference>
<dbReference type="GO" id="GO:0031267">
    <property type="term" value="F:small GTPase binding"/>
    <property type="evidence" value="ECO:0007669"/>
    <property type="project" value="InterPro"/>
</dbReference>
<sequence length="1248" mass="143862">MFPNHSSPFQSPSFFAQQPSSSEGNETISSGHFSLPREASIKVRKTEYKQVLKARAIENLKDKRKLLRDQVRDPFAAHHLGSSLEEFNPYDEYMNACRLELERLMAQDKGSMTDDEYNELLWELQQEVETEFREEDEEQLREYEEQQRLEAQDMEELINFYEKSVFLCPLCKKNNLLETKHSLCCKCGLRIPTSLNGLSVKFVSQQVIDCYGEHKSQCNKEPKVLAEQRAEAEKLLSDWKHVKGFPSAILSLILQSQQDSSQQSLYIQQAGVIFLKNLAVKHYDTTRRSLIDEFDDDQLEVAVDSNSLPPIPEMHPEDKQFLRENILRAMILSPHIVQNQLCVIYQVIVYSDYPVNWLSLVDEIINMLRSNGVNCVYAALLALYGLLKRYKNAPGEQYRIAVNDIVDRTFDIVTGLFQYLLSQNTDEFASMRTLITKIVWCAFSLGTPRYYYWEVKEGKFDRFNKLMEMLLECYKIEVPPHHIENVDNPHWKVKKWVGHFAYRLLITSSTLEVKEICQEEATIAQYFVSQWSVKFLDLFLQLVQFNLKGAFVPYRIVTLSFRYLDACVANPDVYKHSIASRLQSLIVEYIFPYLTFTAQDAEMWEYDPQEWLRIGYDLVEDLWNTRMNAMGTLSSLLKVRRKDAFPIYLQYVTQVLTSYADNTNVNPQLKDGVLYSIGNTRQLFLKNNMTKDKLEELLLMFVYPEFKNETCPYLRARACWMLGCFAAAPFKNPETPVQGMQLILDCLKDKQIPVRVQAGLGLSCLLHLESATQHVRPILPQLLDVYMNIMNEMEHSTVVQSIELLVEAFAEEMEPYAVNICSRMAAAYLRLFEDEGDNDVDNVEEDILMDNCIHTIMTLLESFRSKPSVYRQLEPVLLPLIAKILESHDQGYDYVESAMDMLVYLTYHCNGSISENCWNLLPTIYNAFSGWAYDFIGYLVAPLDNYISTDTQKFLSNPDHVTMVYHLCAKHLAKDAETVEKEAQGACKILSCMLQHCKGAIDSEIPKYLEMVMCQIDLAETPAFTVLLLEVFADAIIYNMELALSYVESKQLTLKLFTKWFQSLPYFKRIYDKKVAVLAFSNIIGYANFANLPKPLQENISYIVSACVKLLVEMNELKQKVEEQKQNDGDENAFYDDYDSEEDEYNDGNGQPSKQLTLSVDALKQDTNLKKIVEALTNSAYDAQADEDIDEMEVFDSPIDKFDEKVYFGKAMIAFSSNAASVFQKVISQSSNEDKNALQQLMNHAAQQ</sequence>
<comment type="caution">
    <text evidence="11">The sequence shown here is derived from an EMBL/GenBank/DDBJ whole genome shotgun (WGS) entry which is preliminary data.</text>
</comment>
<dbReference type="InterPro" id="IPR028159">
    <property type="entry name" value="RPA_interact_C_dom"/>
</dbReference>
<dbReference type="GO" id="GO:0005829">
    <property type="term" value="C:cytosol"/>
    <property type="evidence" value="ECO:0007669"/>
    <property type="project" value="TreeGrafter"/>
</dbReference>
<comment type="subcellular location">
    <subcellularLocation>
        <location evidence="2">Cytoplasm</location>
    </subcellularLocation>
    <subcellularLocation>
        <location evidence="1">Nucleus</location>
    </subcellularLocation>
</comment>
<reference evidence="11 12" key="1">
    <citation type="journal article" date="2018" name="BMC Genomics">
        <title>The genome of Naegleria lovaniensis, the basis for a comparative approach to unravel pathogenicity factors of the human pathogenic amoeba N. fowleri.</title>
        <authorList>
            <person name="Liechti N."/>
            <person name="Schurch N."/>
            <person name="Bruggmann R."/>
            <person name="Wittwer M."/>
        </authorList>
    </citation>
    <scope>NUCLEOTIDE SEQUENCE [LARGE SCALE GENOMIC DNA]</scope>
    <source>
        <strain evidence="11 12">ATCC 30569</strain>
    </source>
</reference>
<dbReference type="SMART" id="SM00913">
    <property type="entry name" value="IBN_N"/>
    <property type="match status" value="1"/>
</dbReference>
<dbReference type="InterPro" id="IPR058669">
    <property type="entry name" value="TPR_IPO7/11-like"/>
</dbReference>
<dbReference type="InterPro" id="IPR016024">
    <property type="entry name" value="ARM-type_fold"/>
</dbReference>
<dbReference type="AlphaFoldDB" id="A0AA88GXX1"/>
<accession>A0AA88GXX1</accession>
<dbReference type="PROSITE" id="PS50166">
    <property type="entry name" value="IMPORTIN_B_NT"/>
    <property type="match status" value="1"/>
</dbReference>
<dbReference type="Proteomes" id="UP000816034">
    <property type="component" value="Unassembled WGS sequence"/>
</dbReference>
<protein>
    <recommendedName>
        <fullName evidence="10">Importin N-terminal domain-containing protein</fullName>
    </recommendedName>
</protein>
<feature type="region of interest" description="Disordered" evidence="9">
    <location>
        <begin position="1122"/>
        <end position="1153"/>
    </location>
</feature>
<dbReference type="RefSeq" id="XP_044553032.1">
    <property type="nucleotide sequence ID" value="XM_044690428.1"/>
</dbReference>
<evidence type="ECO:0000256" key="6">
    <source>
        <dbReference type="ARBA" id="ARBA00022927"/>
    </source>
</evidence>
<dbReference type="InterPro" id="IPR013713">
    <property type="entry name" value="XPO2_central"/>
</dbReference>
<evidence type="ECO:0000256" key="1">
    <source>
        <dbReference type="ARBA" id="ARBA00004123"/>
    </source>
</evidence>
<dbReference type="PANTHER" id="PTHR10997">
    <property type="entry name" value="IMPORTIN-7, 8, 11"/>
    <property type="match status" value="1"/>
</dbReference>
<dbReference type="PANTHER" id="PTHR10997:SF18">
    <property type="entry name" value="D-IMPORTIN 7_RANBP7"/>
    <property type="match status" value="1"/>
</dbReference>
<dbReference type="InterPro" id="IPR001494">
    <property type="entry name" value="Importin-beta_N"/>
</dbReference>
<gene>
    <name evidence="11" type="ORF">C9374_014440</name>
</gene>
<feature type="compositionally biased region" description="Polar residues" evidence="9">
    <location>
        <begin position="23"/>
        <end position="32"/>
    </location>
</feature>
<dbReference type="Gene3D" id="1.25.10.10">
    <property type="entry name" value="Leucine-rich Repeat Variant"/>
    <property type="match status" value="1"/>
</dbReference>
<dbReference type="EMBL" id="PYSW02000008">
    <property type="protein sequence ID" value="KAG2389040.1"/>
    <property type="molecule type" value="Genomic_DNA"/>
</dbReference>
<evidence type="ECO:0000256" key="4">
    <source>
        <dbReference type="ARBA" id="ARBA00022448"/>
    </source>
</evidence>
<dbReference type="SUPFAM" id="SSF48371">
    <property type="entry name" value="ARM repeat"/>
    <property type="match status" value="1"/>
</dbReference>
<dbReference type="Pfam" id="PF08506">
    <property type="entry name" value="Cse1"/>
    <property type="match status" value="1"/>
</dbReference>
<dbReference type="GeneID" id="68106893"/>
<dbReference type="GO" id="GO:0005635">
    <property type="term" value="C:nuclear envelope"/>
    <property type="evidence" value="ECO:0007669"/>
    <property type="project" value="TreeGrafter"/>
</dbReference>
<evidence type="ECO:0000256" key="8">
    <source>
        <dbReference type="SAM" id="Coils"/>
    </source>
</evidence>
<keyword evidence="8" id="KW-0175">Coiled coil</keyword>
<feature type="coiled-coil region" evidence="8">
    <location>
        <begin position="133"/>
        <end position="164"/>
    </location>
</feature>
<feature type="compositionally biased region" description="Low complexity" evidence="9">
    <location>
        <begin position="1"/>
        <end position="22"/>
    </location>
</feature>
<evidence type="ECO:0000256" key="9">
    <source>
        <dbReference type="SAM" id="MobiDB-lite"/>
    </source>
</evidence>
<keyword evidence="4" id="KW-0813">Transport</keyword>
<organism evidence="11 12">
    <name type="scientific">Naegleria lovaniensis</name>
    <name type="common">Amoeba</name>
    <dbReference type="NCBI Taxonomy" id="51637"/>
    <lineage>
        <taxon>Eukaryota</taxon>
        <taxon>Discoba</taxon>
        <taxon>Heterolobosea</taxon>
        <taxon>Tetramitia</taxon>
        <taxon>Eutetramitia</taxon>
        <taxon>Vahlkampfiidae</taxon>
        <taxon>Naegleria</taxon>
    </lineage>
</organism>
<keyword evidence="5" id="KW-0963">Cytoplasm</keyword>
<name>A0AA88GXX1_NAELO</name>
<evidence type="ECO:0000259" key="10">
    <source>
        <dbReference type="PROSITE" id="PS50166"/>
    </source>
</evidence>
<proteinExistence type="inferred from homology"/>
<feature type="region of interest" description="Disordered" evidence="9">
    <location>
        <begin position="1"/>
        <end position="32"/>
    </location>
</feature>
<evidence type="ECO:0000256" key="3">
    <source>
        <dbReference type="ARBA" id="ARBA00007991"/>
    </source>
</evidence>
<comment type="similarity">
    <text evidence="3">Belongs to the importin beta family.</text>
</comment>
<evidence type="ECO:0000256" key="2">
    <source>
        <dbReference type="ARBA" id="ARBA00004496"/>
    </source>
</evidence>
<dbReference type="InterPro" id="IPR011989">
    <property type="entry name" value="ARM-like"/>
</dbReference>
<feature type="domain" description="Importin N-terminal" evidence="10">
    <location>
        <begin position="232"/>
        <end position="332"/>
    </location>
</feature>
<evidence type="ECO:0000256" key="7">
    <source>
        <dbReference type="ARBA" id="ARBA00023242"/>
    </source>
</evidence>
<dbReference type="Pfam" id="PF25758">
    <property type="entry name" value="TPR_IPO11"/>
    <property type="match status" value="1"/>
</dbReference>
<dbReference type="Pfam" id="PF14768">
    <property type="entry name" value="RPA_interact_C"/>
    <property type="match status" value="1"/>
</dbReference>
<evidence type="ECO:0000313" key="11">
    <source>
        <dbReference type="EMBL" id="KAG2389040.1"/>
    </source>
</evidence>
<feature type="compositionally biased region" description="Acidic residues" evidence="9">
    <location>
        <begin position="1129"/>
        <end position="1146"/>
    </location>
</feature>
<keyword evidence="6" id="KW-0653">Protein transport</keyword>